<accession>A0A1W1WBY2</accession>
<dbReference type="Proteomes" id="UP000192660">
    <property type="component" value="Unassembled WGS sequence"/>
</dbReference>
<organism evidence="1 2">
    <name type="scientific">Sulfobacillus thermosulfidooxidans (strain DSM 9293 / VKM B-1269 / AT-1)</name>
    <dbReference type="NCBI Taxonomy" id="929705"/>
    <lineage>
        <taxon>Bacteria</taxon>
        <taxon>Bacillati</taxon>
        <taxon>Bacillota</taxon>
        <taxon>Clostridia</taxon>
        <taxon>Eubacteriales</taxon>
        <taxon>Clostridiales Family XVII. Incertae Sedis</taxon>
        <taxon>Sulfobacillus</taxon>
    </lineage>
</organism>
<evidence type="ECO:0000313" key="2">
    <source>
        <dbReference type="Proteomes" id="UP000192660"/>
    </source>
</evidence>
<keyword evidence="2" id="KW-1185">Reference proteome</keyword>
<evidence type="ECO:0000313" key="1">
    <source>
        <dbReference type="EMBL" id="SMC03253.1"/>
    </source>
</evidence>
<gene>
    <name evidence="1" type="ORF">SAMN00768000_0988</name>
</gene>
<reference evidence="2" key="1">
    <citation type="submission" date="2017-04" db="EMBL/GenBank/DDBJ databases">
        <authorList>
            <person name="Varghese N."/>
            <person name="Submissions S."/>
        </authorList>
    </citation>
    <scope>NUCLEOTIDE SEQUENCE [LARGE SCALE GENOMIC DNA]</scope>
    <source>
        <strain evidence="2">DSM 9293</strain>
    </source>
</reference>
<dbReference type="EMBL" id="FWWY01000001">
    <property type="protein sequence ID" value="SMC03253.1"/>
    <property type="molecule type" value="Genomic_DNA"/>
</dbReference>
<dbReference type="AlphaFoldDB" id="A0A1W1WBY2"/>
<dbReference type="RefSeq" id="WP_020374281.1">
    <property type="nucleotide sequence ID" value="NZ_FWWY01000001.1"/>
</dbReference>
<name>A0A1W1WBY2_SULTA</name>
<proteinExistence type="predicted"/>
<protein>
    <submittedName>
        <fullName evidence="1">Uncharacterized protein</fullName>
    </submittedName>
</protein>
<sequence>MARRRKKADHEMLLDVKERTLLRLLSEGYDFEALSTTMNMSQTTILRDLQDILRKMTEEGTMAFLLVSPSVMPRYDDRRRIMSRSLGERQIERSIQKLKQRALGTWSCLYIVDMSPKISAHEERRDKIGAPFSEFDLITHLRHYDLVIQWLPHEWVIFMPFVSHQKIPGVLARIRDLVTPCAIGWGSADIKLTVDEVLGKARERALIDLTDRTLGNYLKPPPSPLC</sequence>
<dbReference type="OrthoDB" id="2087293at2"/>